<dbReference type="InterPro" id="IPR018660">
    <property type="entry name" value="MliC"/>
</dbReference>
<evidence type="ECO:0000313" key="10">
    <source>
        <dbReference type="Proteomes" id="UP001218208"/>
    </source>
</evidence>
<dbReference type="InterPro" id="IPR036328">
    <property type="entry name" value="MliC_sf"/>
</dbReference>
<protein>
    <submittedName>
        <fullName evidence="8">MliC family protein</fullName>
    </submittedName>
</protein>
<dbReference type="Pfam" id="PF09864">
    <property type="entry name" value="MliC"/>
    <property type="match status" value="1"/>
</dbReference>
<dbReference type="EMBL" id="ABLOJW010000071">
    <property type="protein sequence ID" value="EKT4095400.1"/>
    <property type="molecule type" value="Genomic_DNA"/>
</dbReference>
<dbReference type="EMBL" id="ABLOJW010000018">
    <property type="protein sequence ID" value="EKT4093636.1"/>
    <property type="molecule type" value="Genomic_DNA"/>
</dbReference>
<feature type="chain" id="PRO_5042443578" evidence="6">
    <location>
        <begin position="18"/>
        <end position="233"/>
    </location>
</feature>
<evidence type="ECO:0000256" key="6">
    <source>
        <dbReference type="SAM" id="SignalP"/>
    </source>
</evidence>
<accession>A0AAI9C3U9</accession>
<evidence type="ECO:0000256" key="2">
    <source>
        <dbReference type="ARBA" id="ARBA00023136"/>
    </source>
</evidence>
<sequence length="233" mass="23729">MRVVPSLLAASLGLVLAACQPAQPPAAGGTDAAPPAAPEPAASTGAGTGSETMYRCGDLSVRATFNGEDAATVVIGDRTFAMASERAASGAKYGDGKGNSFWTKGSDDGLLSLKGEGDRECHAVEATEGDGSAGNAAFRATGNEPGWLAVVDGDTPGLQVEVDYGERRFDVAKPTEGADGWSGKASDGTDVKLSFQRTSCQDDMSGEAFDAKVNLTIGTRQYHGCGNFGAKQP</sequence>
<dbReference type="PROSITE" id="PS51257">
    <property type="entry name" value="PROKAR_LIPOPROTEIN"/>
    <property type="match status" value="1"/>
</dbReference>
<evidence type="ECO:0000256" key="5">
    <source>
        <dbReference type="SAM" id="MobiDB-lite"/>
    </source>
</evidence>
<evidence type="ECO:0000256" key="1">
    <source>
        <dbReference type="ARBA" id="ARBA00022729"/>
    </source>
</evidence>
<evidence type="ECO:0000313" key="9">
    <source>
        <dbReference type="EMBL" id="EKT4095400.1"/>
    </source>
</evidence>
<feature type="region of interest" description="Disordered" evidence="5">
    <location>
        <begin position="23"/>
        <end position="49"/>
    </location>
</feature>
<evidence type="ECO:0000259" key="7">
    <source>
        <dbReference type="Pfam" id="PF09864"/>
    </source>
</evidence>
<evidence type="ECO:0000313" key="8">
    <source>
        <dbReference type="EMBL" id="EKT4093636.1"/>
    </source>
</evidence>
<dbReference type="Gene3D" id="2.40.128.200">
    <property type="match status" value="1"/>
</dbReference>
<keyword evidence="3" id="KW-0564">Palmitate</keyword>
<evidence type="ECO:0000256" key="4">
    <source>
        <dbReference type="ARBA" id="ARBA00023288"/>
    </source>
</evidence>
<feature type="signal peptide" evidence="6">
    <location>
        <begin position="1"/>
        <end position="17"/>
    </location>
</feature>
<evidence type="ECO:0000256" key="3">
    <source>
        <dbReference type="ARBA" id="ARBA00023139"/>
    </source>
</evidence>
<feature type="domain" description="C-type lysozyme inhibitor" evidence="7">
    <location>
        <begin position="54"/>
        <end position="118"/>
    </location>
</feature>
<keyword evidence="1 6" id="KW-0732">Signal</keyword>
<gene>
    <name evidence="8" type="ORF">QEG23_003172</name>
    <name evidence="9" type="ORF">QEG23_004991</name>
</gene>
<proteinExistence type="predicted"/>
<keyword evidence="4" id="KW-0449">Lipoprotein</keyword>
<dbReference type="RefSeq" id="WP_180847783.1">
    <property type="nucleotide sequence ID" value="NZ_RATQ01000046.1"/>
</dbReference>
<dbReference type="Proteomes" id="UP001218208">
    <property type="component" value="Unassembled WGS sequence"/>
</dbReference>
<keyword evidence="2" id="KW-0472">Membrane</keyword>
<dbReference type="SUPFAM" id="SSF141488">
    <property type="entry name" value="YdhA-like"/>
    <property type="match status" value="1"/>
</dbReference>
<dbReference type="AlphaFoldDB" id="A0AAI9C3U9"/>
<organism evidence="8 10">
    <name type="scientific">Stenotrophomonas maltophilia</name>
    <name type="common">Pseudomonas maltophilia</name>
    <name type="synonym">Xanthomonas maltophilia</name>
    <dbReference type="NCBI Taxonomy" id="40324"/>
    <lineage>
        <taxon>Bacteria</taxon>
        <taxon>Pseudomonadati</taxon>
        <taxon>Pseudomonadota</taxon>
        <taxon>Gammaproteobacteria</taxon>
        <taxon>Lysobacterales</taxon>
        <taxon>Lysobacteraceae</taxon>
        <taxon>Stenotrophomonas</taxon>
        <taxon>Stenotrophomonas maltophilia group</taxon>
    </lineage>
</organism>
<comment type="caution">
    <text evidence="8">The sequence shown here is derived from an EMBL/GenBank/DDBJ whole genome shotgun (WGS) entry which is preliminary data.</text>
</comment>
<name>A0AAI9C3U9_STEMA</name>
<reference evidence="8" key="1">
    <citation type="submission" date="2022-07" db="EMBL/GenBank/DDBJ databases">
        <authorList>
            <consortium name="DAFM: The Division of Animal and Food Microbiology"/>
        </authorList>
    </citation>
    <scope>NUCLEOTIDE SEQUENCE</scope>
    <source>
        <strain evidence="8">19MO01SH01-2</strain>
    </source>
</reference>